<dbReference type="InterPro" id="IPR050832">
    <property type="entry name" value="Bact_Acetyltransf"/>
</dbReference>
<dbReference type="InterPro" id="IPR000182">
    <property type="entry name" value="GNAT_dom"/>
</dbReference>
<dbReference type="CDD" id="cd04301">
    <property type="entry name" value="NAT_SF"/>
    <property type="match status" value="1"/>
</dbReference>
<reference evidence="4 5" key="1">
    <citation type="journal article" date="2015" name="Genome Announc.">
        <title>Expanding the biotechnology potential of lactobacilli through comparative genomics of 213 strains and associated genera.</title>
        <authorList>
            <person name="Sun Z."/>
            <person name="Harris H.M."/>
            <person name="McCann A."/>
            <person name="Guo C."/>
            <person name="Argimon S."/>
            <person name="Zhang W."/>
            <person name="Yang X."/>
            <person name="Jeffery I.B."/>
            <person name="Cooney J.C."/>
            <person name="Kagawa T.F."/>
            <person name="Liu W."/>
            <person name="Song Y."/>
            <person name="Salvetti E."/>
            <person name="Wrobel A."/>
            <person name="Rasinkangas P."/>
            <person name="Parkhill J."/>
            <person name="Rea M.C."/>
            <person name="O'Sullivan O."/>
            <person name="Ritari J."/>
            <person name="Douillard F.P."/>
            <person name="Paul Ross R."/>
            <person name="Yang R."/>
            <person name="Briner A.E."/>
            <person name="Felis G.E."/>
            <person name="de Vos W.M."/>
            <person name="Barrangou R."/>
            <person name="Klaenhammer T.R."/>
            <person name="Caufield P.W."/>
            <person name="Cui Y."/>
            <person name="Zhang H."/>
            <person name="O'Toole P.W."/>
        </authorList>
    </citation>
    <scope>NUCLEOTIDE SEQUENCE [LARGE SCALE GENOMIC DNA]</scope>
    <source>
        <strain evidence="4 5">DSM 15945</strain>
    </source>
</reference>
<dbReference type="GO" id="GO:0016747">
    <property type="term" value="F:acyltransferase activity, transferring groups other than amino-acyl groups"/>
    <property type="evidence" value="ECO:0007669"/>
    <property type="project" value="InterPro"/>
</dbReference>
<keyword evidence="5" id="KW-1185">Reference proteome</keyword>
<dbReference type="EMBL" id="AZFJ01000049">
    <property type="protein sequence ID" value="KRL86035.1"/>
    <property type="molecule type" value="Genomic_DNA"/>
</dbReference>
<dbReference type="PANTHER" id="PTHR43877">
    <property type="entry name" value="AMINOALKYLPHOSPHONATE N-ACETYLTRANSFERASE-RELATED-RELATED"/>
    <property type="match status" value="1"/>
</dbReference>
<name>A0A0R1U409_9LACO</name>
<proteinExistence type="predicted"/>
<evidence type="ECO:0000259" key="3">
    <source>
        <dbReference type="PROSITE" id="PS51186"/>
    </source>
</evidence>
<dbReference type="AlphaFoldDB" id="A0A0R1U409"/>
<organism evidence="4 5">
    <name type="scientific">Lacticaseibacillus pantheris DSM 15945 = JCM 12539 = NBRC 106106</name>
    <dbReference type="NCBI Taxonomy" id="1423783"/>
    <lineage>
        <taxon>Bacteria</taxon>
        <taxon>Bacillati</taxon>
        <taxon>Bacillota</taxon>
        <taxon>Bacilli</taxon>
        <taxon>Lactobacillales</taxon>
        <taxon>Lactobacillaceae</taxon>
        <taxon>Lacticaseibacillus</taxon>
    </lineage>
</organism>
<evidence type="ECO:0000256" key="2">
    <source>
        <dbReference type="ARBA" id="ARBA00023315"/>
    </source>
</evidence>
<dbReference type="PANTHER" id="PTHR43877:SF2">
    <property type="entry name" value="AMINOALKYLPHOSPHONATE N-ACETYLTRANSFERASE-RELATED"/>
    <property type="match status" value="1"/>
</dbReference>
<gene>
    <name evidence="4" type="ORF">FC50_GL001443</name>
</gene>
<dbReference type="PROSITE" id="PS51186">
    <property type="entry name" value="GNAT"/>
    <property type="match status" value="1"/>
</dbReference>
<protein>
    <submittedName>
        <fullName evidence="4">GNAT family acetyltransferase</fullName>
    </submittedName>
</protein>
<keyword evidence="2" id="KW-0012">Acyltransferase</keyword>
<feature type="domain" description="N-acetyltransferase" evidence="3">
    <location>
        <begin position="6"/>
        <end position="158"/>
    </location>
</feature>
<sequence length="161" mass="17851">MGDDIMRIRQMTIQDDQAVADLVRSSLSHFGLDIPGTAYFDPQLDHLFEFYQQEQSGYFVLVDDNNHAVGGCGFAEYDGPVAELQKLYISPVAQGHGASRQLVVRAESAARAAGFQQMYLETHHSLTVACQLYPKLGYQPLPGPLADGPHTTMDRFFLKSL</sequence>
<dbReference type="Gene3D" id="3.40.630.30">
    <property type="match status" value="1"/>
</dbReference>
<evidence type="ECO:0000256" key="1">
    <source>
        <dbReference type="ARBA" id="ARBA00022679"/>
    </source>
</evidence>
<accession>A0A0R1U409</accession>
<dbReference type="InterPro" id="IPR016181">
    <property type="entry name" value="Acyl_CoA_acyltransferase"/>
</dbReference>
<dbReference type="STRING" id="1423783.FC50_GL001443"/>
<evidence type="ECO:0000313" key="5">
    <source>
        <dbReference type="Proteomes" id="UP000051922"/>
    </source>
</evidence>
<keyword evidence="1 4" id="KW-0808">Transferase</keyword>
<dbReference type="SUPFAM" id="SSF55729">
    <property type="entry name" value="Acyl-CoA N-acyltransferases (Nat)"/>
    <property type="match status" value="1"/>
</dbReference>
<dbReference type="PATRIC" id="fig|1423783.4.peg.1485"/>
<comment type="caution">
    <text evidence="4">The sequence shown here is derived from an EMBL/GenBank/DDBJ whole genome shotgun (WGS) entry which is preliminary data.</text>
</comment>
<dbReference type="Proteomes" id="UP000051922">
    <property type="component" value="Unassembled WGS sequence"/>
</dbReference>
<dbReference type="Pfam" id="PF00583">
    <property type="entry name" value="Acetyltransf_1"/>
    <property type="match status" value="1"/>
</dbReference>
<evidence type="ECO:0000313" key="4">
    <source>
        <dbReference type="EMBL" id="KRL86035.1"/>
    </source>
</evidence>